<keyword evidence="3" id="KW-0238">DNA-binding</keyword>
<dbReference type="InterPro" id="IPR058163">
    <property type="entry name" value="LysR-type_TF_proteobact-type"/>
</dbReference>
<dbReference type="PANTHER" id="PTHR30537:SF74">
    <property type="entry name" value="HTH-TYPE TRANSCRIPTIONAL REGULATOR TRPI"/>
    <property type="match status" value="1"/>
</dbReference>
<dbReference type="OrthoDB" id="5293066at2"/>
<dbReference type="PROSITE" id="PS50931">
    <property type="entry name" value="HTH_LYSR"/>
    <property type="match status" value="1"/>
</dbReference>
<dbReference type="InterPro" id="IPR036390">
    <property type="entry name" value="WH_DNA-bd_sf"/>
</dbReference>
<dbReference type="GO" id="GO:0003700">
    <property type="term" value="F:DNA-binding transcription factor activity"/>
    <property type="evidence" value="ECO:0007669"/>
    <property type="project" value="InterPro"/>
</dbReference>
<evidence type="ECO:0000256" key="1">
    <source>
        <dbReference type="ARBA" id="ARBA00009437"/>
    </source>
</evidence>
<dbReference type="CDD" id="cd08432">
    <property type="entry name" value="PBP2_GcdR_TrpI_HvrB_AmpR_like"/>
    <property type="match status" value="1"/>
</dbReference>
<keyword evidence="2" id="KW-0805">Transcription regulation</keyword>
<dbReference type="HOGENOM" id="CLU_039613_37_0_4"/>
<keyword evidence="4" id="KW-0804">Transcription</keyword>
<dbReference type="EMBL" id="AP012547">
    <property type="protein sequence ID" value="BAO31264.1"/>
    <property type="molecule type" value="Genomic_DNA"/>
</dbReference>
<dbReference type="Gene3D" id="1.10.10.10">
    <property type="entry name" value="Winged helix-like DNA-binding domain superfamily/Winged helix DNA-binding domain"/>
    <property type="match status" value="1"/>
</dbReference>
<sequence length="309" mass="33929">MHKQHDLPPLDALRTFEVAARHLSFTRAAEELFVTQSAVSKQVIALESALATRLFERKTRALALTTAGERLQRATEAAFAELRAAAAELRGGDEPTVTLATTQAFASFWLIPRLADFRRSHPGIDIRISADTRLVDLERGRFDAAVRYLQDRNAPAAALRLFGDTVLPVVSPALLKKTGKPLAKPADLAHHILLVYEDDKQRRPWLSWPVWLEMAGVPDLRPAGSIAFNQYEPSIRAAVDGQGVALASLALVADLLKQGKLVAPLPQRFSNPRSYYLLLADRAATNPAVEPFRQWLARQADPDGPGATP</sequence>
<dbReference type="InterPro" id="IPR005119">
    <property type="entry name" value="LysR_subst-bd"/>
</dbReference>
<proteinExistence type="inferred from homology"/>
<evidence type="ECO:0000256" key="3">
    <source>
        <dbReference type="ARBA" id="ARBA00023125"/>
    </source>
</evidence>
<dbReference type="RefSeq" id="WP_041101062.1">
    <property type="nucleotide sequence ID" value="NZ_AP012547.1"/>
</dbReference>
<dbReference type="SUPFAM" id="SSF46785">
    <property type="entry name" value="Winged helix' DNA-binding domain"/>
    <property type="match status" value="1"/>
</dbReference>
<dbReference type="GO" id="GO:0043565">
    <property type="term" value="F:sequence-specific DNA binding"/>
    <property type="evidence" value="ECO:0007669"/>
    <property type="project" value="TreeGrafter"/>
</dbReference>
<evidence type="ECO:0000313" key="6">
    <source>
        <dbReference type="EMBL" id="BAO31264.1"/>
    </source>
</evidence>
<evidence type="ECO:0000256" key="4">
    <source>
        <dbReference type="ARBA" id="ARBA00023163"/>
    </source>
</evidence>
<organism evidence="6 7">
    <name type="scientific">Sulfuritalea hydrogenivorans sk43H</name>
    <dbReference type="NCBI Taxonomy" id="1223802"/>
    <lineage>
        <taxon>Bacteria</taxon>
        <taxon>Pseudomonadati</taxon>
        <taxon>Pseudomonadota</taxon>
        <taxon>Betaproteobacteria</taxon>
        <taxon>Nitrosomonadales</taxon>
        <taxon>Sterolibacteriaceae</taxon>
        <taxon>Sulfuritalea</taxon>
    </lineage>
</organism>
<dbReference type="KEGG" id="shd:SUTH_03494"/>
<accession>W0SIF4</accession>
<feature type="domain" description="HTH lysR-type" evidence="5">
    <location>
        <begin position="8"/>
        <end position="65"/>
    </location>
</feature>
<protein>
    <submittedName>
        <fullName evidence="6">LysR family regulatory protein</fullName>
    </submittedName>
</protein>
<keyword evidence="7" id="KW-1185">Reference proteome</keyword>
<dbReference type="PANTHER" id="PTHR30537">
    <property type="entry name" value="HTH-TYPE TRANSCRIPTIONAL REGULATOR"/>
    <property type="match status" value="1"/>
</dbReference>
<dbReference type="PRINTS" id="PR00039">
    <property type="entry name" value="HTHLYSR"/>
</dbReference>
<comment type="similarity">
    <text evidence="1">Belongs to the LysR transcriptional regulatory family.</text>
</comment>
<evidence type="ECO:0000259" key="5">
    <source>
        <dbReference type="PROSITE" id="PS50931"/>
    </source>
</evidence>
<reference evidence="6 7" key="1">
    <citation type="journal article" date="2014" name="Syst. Appl. Microbiol.">
        <title>Complete genomes of freshwater sulfur oxidizers Sulfuricella denitrificans skB26 and Sulfuritalea hydrogenivorans sk43H: genetic insights into the sulfur oxidation pathway of betaproteobacteria.</title>
        <authorList>
            <person name="Watanabe T."/>
            <person name="Kojima H."/>
            <person name="Fukui M."/>
        </authorList>
    </citation>
    <scope>NUCLEOTIDE SEQUENCE [LARGE SCALE GENOMIC DNA]</scope>
    <source>
        <strain evidence="6">DSM22779</strain>
    </source>
</reference>
<dbReference type="Proteomes" id="UP000031637">
    <property type="component" value="Chromosome"/>
</dbReference>
<evidence type="ECO:0000256" key="2">
    <source>
        <dbReference type="ARBA" id="ARBA00023015"/>
    </source>
</evidence>
<dbReference type="GO" id="GO:0006351">
    <property type="term" value="P:DNA-templated transcription"/>
    <property type="evidence" value="ECO:0007669"/>
    <property type="project" value="TreeGrafter"/>
</dbReference>
<dbReference type="Pfam" id="PF00126">
    <property type="entry name" value="HTH_1"/>
    <property type="match status" value="1"/>
</dbReference>
<gene>
    <name evidence="6" type="ORF">SUTH_03494</name>
</gene>
<dbReference type="Gene3D" id="3.40.190.10">
    <property type="entry name" value="Periplasmic binding protein-like II"/>
    <property type="match status" value="2"/>
</dbReference>
<dbReference type="AlphaFoldDB" id="W0SIF4"/>
<dbReference type="InterPro" id="IPR000847">
    <property type="entry name" value="LysR_HTH_N"/>
</dbReference>
<name>W0SIF4_9PROT</name>
<dbReference type="Pfam" id="PF03466">
    <property type="entry name" value="LysR_substrate"/>
    <property type="match status" value="1"/>
</dbReference>
<dbReference type="InterPro" id="IPR036388">
    <property type="entry name" value="WH-like_DNA-bd_sf"/>
</dbReference>
<dbReference type="FunFam" id="1.10.10.10:FF:000001">
    <property type="entry name" value="LysR family transcriptional regulator"/>
    <property type="match status" value="1"/>
</dbReference>
<dbReference type="STRING" id="1223802.SUTH_03494"/>
<dbReference type="SUPFAM" id="SSF53850">
    <property type="entry name" value="Periplasmic binding protein-like II"/>
    <property type="match status" value="1"/>
</dbReference>
<evidence type="ECO:0000313" key="7">
    <source>
        <dbReference type="Proteomes" id="UP000031637"/>
    </source>
</evidence>